<sequence>MRIAVAGGTGVVGRKVVEEVARAGHEAVVLSRADGVDLTTGAGLDAALTGCEAVIDVSNTAVWTREEAERFFGDVTTHLLDASARAGVRHLVVLSIVGADEVDLDYYHGKRRQEELVTAGPVPWTVLRATQFFEFAAQTLANAEGPVARVPAMLSQPVSTVEVAARLVALAEGGPQGFATPIAGPERITLADMARRLVARRGDALTVEEVGGGPDGLATGGLVPRGEYLEGERTFDGYLDSVRP</sequence>
<dbReference type="EMBL" id="JAVDSG010000001">
    <property type="protein sequence ID" value="MDR6593066.1"/>
    <property type="molecule type" value="Genomic_DNA"/>
</dbReference>
<dbReference type="Gene3D" id="3.40.50.720">
    <property type="entry name" value="NAD(P)-binding Rossmann-like Domain"/>
    <property type="match status" value="1"/>
</dbReference>
<dbReference type="Proteomes" id="UP001268819">
    <property type="component" value="Unassembled WGS sequence"/>
</dbReference>
<dbReference type="InterPro" id="IPR051207">
    <property type="entry name" value="ComplexI_NDUFA9_subunit"/>
</dbReference>
<evidence type="ECO:0000259" key="1">
    <source>
        <dbReference type="Pfam" id="PF13460"/>
    </source>
</evidence>
<dbReference type="PANTHER" id="PTHR12126:SF11">
    <property type="entry name" value="NADH DEHYDROGENASE [UBIQUINONE] 1 ALPHA SUBCOMPLEX SUBUNIT 9, MITOCHONDRIAL"/>
    <property type="match status" value="1"/>
</dbReference>
<dbReference type="SUPFAM" id="SSF51735">
    <property type="entry name" value="NAD(P)-binding Rossmann-fold domains"/>
    <property type="match status" value="1"/>
</dbReference>
<organism evidence="2 3">
    <name type="scientific">Saccharothrix longispora</name>
    <dbReference type="NCBI Taxonomy" id="33920"/>
    <lineage>
        <taxon>Bacteria</taxon>
        <taxon>Bacillati</taxon>
        <taxon>Actinomycetota</taxon>
        <taxon>Actinomycetes</taxon>
        <taxon>Pseudonocardiales</taxon>
        <taxon>Pseudonocardiaceae</taxon>
        <taxon>Saccharothrix</taxon>
    </lineage>
</organism>
<reference evidence="2 3" key="1">
    <citation type="submission" date="2023-07" db="EMBL/GenBank/DDBJ databases">
        <title>Sequencing the genomes of 1000 actinobacteria strains.</title>
        <authorList>
            <person name="Klenk H.-P."/>
        </authorList>
    </citation>
    <scope>NUCLEOTIDE SEQUENCE [LARGE SCALE GENOMIC DNA]</scope>
    <source>
        <strain evidence="2 3">DSM 43749</strain>
    </source>
</reference>
<dbReference type="Pfam" id="PF13460">
    <property type="entry name" value="NAD_binding_10"/>
    <property type="match status" value="1"/>
</dbReference>
<dbReference type="RefSeq" id="WP_310305334.1">
    <property type="nucleotide sequence ID" value="NZ_BAAAXB010000001.1"/>
</dbReference>
<dbReference type="InterPro" id="IPR036291">
    <property type="entry name" value="NAD(P)-bd_dom_sf"/>
</dbReference>
<protein>
    <submittedName>
        <fullName evidence="2">Uncharacterized protein YbjT (DUF2867 family)</fullName>
    </submittedName>
</protein>
<proteinExistence type="predicted"/>
<accession>A0ABU1PR46</accession>
<dbReference type="InterPro" id="IPR016040">
    <property type="entry name" value="NAD(P)-bd_dom"/>
</dbReference>
<gene>
    <name evidence="2" type="ORF">J2S66_001450</name>
</gene>
<evidence type="ECO:0000313" key="2">
    <source>
        <dbReference type="EMBL" id="MDR6593066.1"/>
    </source>
</evidence>
<keyword evidence="3" id="KW-1185">Reference proteome</keyword>
<evidence type="ECO:0000313" key="3">
    <source>
        <dbReference type="Proteomes" id="UP001268819"/>
    </source>
</evidence>
<name>A0ABU1PR46_9PSEU</name>
<comment type="caution">
    <text evidence="2">The sequence shown here is derived from an EMBL/GenBank/DDBJ whole genome shotgun (WGS) entry which is preliminary data.</text>
</comment>
<feature type="domain" description="NAD(P)-binding" evidence="1">
    <location>
        <begin position="7"/>
        <end position="136"/>
    </location>
</feature>
<dbReference type="PANTHER" id="PTHR12126">
    <property type="entry name" value="NADH-UBIQUINONE OXIDOREDUCTASE 39 KDA SUBUNIT-RELATED"/>
    <property type="match status" value="1"/>
</dbReference>